<dbReference type="Proteomes" id="UP000230233">
    <property type="component" value="Chromosome X"/>
</dbReference>
<sequence>MISKSEKPNFEHYYASKPCGEIACAFNRTVACVLRKFSRESPSLAHPWTEQDANNIIKQWINGKPTILNNISLPVETGKTDLEVVKDFAEHELDAEDNKSNDTKKNRKRFNIYRKCDGRKAVVELDDENGIHCTIE</sequence>
<evidence type="ECO:0000313" key="1">
    <source>
        <dbReference type="EMBL" id="PIC17573.1"/>
    </source>
</evidence>
<evidence type="ECO:0000313" key="2">
    <source>
        <dbReference type="Proteomes" id="UP000230233"/>
    </source>
</evidence>
<protein>
    <submittedName>
        <fullName evidence="1">Uncharacterized protein</fullName>
    </submittedName>
</protein>
<accession>A0A2G5SRM1</accession>
<organism evidence="1 2">
    <name type="scientific">Caenorhabditis nigoni</name>
    <dbReference type="NCBI Taxonomy" id="1611254"/>
    <lineage>
        <taxon>Eukaryota</taxon>
        <taxon>Metazoa</taxon>
        <taxon>Ecdysozoa</taxon>
        <taxon>Nematoda</taxon>
        <taxon>Chromadorea</taxon>
        <taxon>Rhabditida</taxon>
        <taxon>Rhabditina</taxon>
        <taxon>Rhabditomorpha</taxon>
        <taxon>Rhabditoidea</taxon>
        <taxon>Rhabditidae</taxon>
        <taxon>Peloderinae</taxon>
        <taxon>Caenorhabditis</taxon>
    </lineage>
</organism>
<keyword evidence="2" id="KW-1185">Reference proteome</keyword>
<dbReference type="EMBL" id="PDUG01000006">
    <property type="protein sequence ID" value="PIC17573.1"/>
    <property type="molecule type" value="Genomic_DNA"/>
</dbReference>
<gene>
    <name evidence="1" type="primary">Cnig_chr_X.g23770</name>
    <name evidence="1" type="ORF">B9Z55_023770</name>
</gene>
<reference evidence="2" key="1">
    <citation type="submission" date="2017-10" db="EMBL/GenBank/DDBJ databases">
        <title>Rapid genome shrinkage in a self-fertile nematode reveals novel sperm competition proteins.</title>
        <authorList>
            <person name="Yin D."/>
            <person name="Schwarz E.M."/>
            <person name="Thomas C.G."/>
            <person name="Felde R.L."/>
            <person name="Korf I.F."/>
            <person name="Cutter A.D."/>
            <person name="Schartner C.M."/>
            <person name="Ralston E.J."/>
            <person name="Meyer B.J."/>
            <person name="Haag E.S."/>
        </authorList>
    </citation>
    <scope>NUCLEOTIDE SEQUENCE [LARGE SCALE GENOMIC DNA]</scope>
    <source>
        <strain evidence="2">JU1422</strain>
    </source>
</reference>
<comment type="caution">
    <text evidence="1">The sequence shown here is derived from an EMBL/GenBank/DDBJ whole genome shotgun (WGS) entry which is preliminary data.</text>
</comment>
<name>A0A2G5SRM1_9PELO</name>
<proteinExistence type="predicted"/>
<dbReference type="AlphaFoldDB" id="A0A2G5SRM1"/>